<dbReference type="GO" id="GO:0043758">
    <property type="term" value="F:acetate-CoA ligase (ADP-forming) activity"/>
    <property type="evidence" value="ECO:0007669"/>
    <property type="project" value="InterPro"/>
</dbReference>
<organism evidence="6">
    <name type="scientific">Chelativorans sp. (strain BNC1)</name>
    <dbReference type="NCBI Taxonomy" id="266779"/>
    <lineage>
        <taxon>Bacteria</taxon>
        <taxon>Pseudomonadati</taxon>
        <taxon>Pseudomonadota</taxon>
        <taxon>Alphaproteobacteria</taxon>
        <taxon>Hyphomicrobiales</taxon>
        <taxon>Phyllobacteriaceae</taxon>
        <taxon>Chelativorans</taxon>
    </lineage>
</organism>
<dbReference type="InterPro" id="IPR016102">
    <property type="entry name" value="Succinyl-CoA_synth-like"/>
</dbReference>
<keyword evidence="1" id="KW-0816">Tricarboxylic acid cycle</keyword>
<dbReference type="Gene3D" id="3.30.470.20">
    <property type="entry name" value="ATP-grasp fold, B domain"/>
    <property type="match status" value="1"/>
</dbReference>
<dbReference type="GO" id="GO:0006099">
    <property type="term" value="P:tricarboxylic acid cycle"/>
    <property type="evidence" value="ECO:0007669"/>
    <property type="project" value="UniProtKB-KW"/>
</dbReference>
<dbReference type="Pfam" id="PF13607">
    <property type="entry name" value="Succ_CoA_lig"/>
    <property type="match status" value="1"/>
</dbReference>
<sequence>MTIRNLEHAVDPKSVAVFGASVRQGSVGRIVLENILAGGFVGDVWPVNPKYREIDGRRCYATANELPAAPHLAVIATPARTVPGIIGALGKNGTRIAVVISAGLTRENGLRQAMLEAAKPYLFRVIGPNTVGLIVPPAKLNASFAHMNPQAGGIALLSQSGAIATTLIDWAADEGIGFSHVVSLGDMADVDVGDYLDLLAGDARTRAILLYLESIPNPRKFMSAARAAARLKPVIAVKTGRHAAAAKAATTHTGALSGSDKVVEAALGRAGILRVRGLRELFDAAETVARFPKLERSRVGIVTNGGGAGVLAVDRLADLGAELAALSQETIGKLDRVLPTNWSRANPVDIIGDAPAERYGASVAAVAEDSGTDALLVMNCPTGLASPAEAAQAVARLAKEGMINGKPVLTCWLGEKTAREGRRVLQEAGIASFETPAAAAAAVSYLSDWSRAQKALMRVPSSRGEDVRGDRQAVLDIFRKAASEGRRMLTEPEAKAAIEAYGISVPETIVVRTGNDAGKAAKRLLKQSEKIVVKLLSKEISHKSDVGGVVLGIATPEAAVEAVHGIEERLRKTGEAGNIDGFVVQPMVTRKGAQEVILGVGRDPIFGPTVLFGAGGTAVEILDDTAIALPPLDNVLSGDLIDRTRIGRLLAGYRDRPPANRQAIVRALNALSQLIVDFPGIVSMDINPLLADGEGVIALDARIEIEPSDVEHAGPNPALAIRPYPAAWEKEVVLKGKEYRLRPIKPADVSLYPAFLAKVSPEDIRFRFLAPRRHFPDEMLLRLTQLDYEREIAFVALRKDTGELAGIVRLSSDPDKETAEYGLLVRTDLQGRGLGWALLKHLIDYARADGLSVIEGLILSENTKMLAMGREFGFKLAPHPSEPGVAIANLKLR</sequence>
<dbReference type="STRING" id="266779.Meso_2228"/>
<dbReference type="eggNOG" id="COG1042">
    <property type="taxonomic scope" value="Bacteria"/>
</dbReference>
<dbReference type="Gene3D" id="3.40.50.720">
    <property type="entry name" value="NAD(P)-binding Rossmann-like Domain"/>
    <property type="match status" value="1"/>
</dbReference>
<dbReference type="GO" id="GO:0016747">
    <property type="term" value="F:acyltransferase activity, transferring groups other than amino-acyl groups"/>
    <property type="evidence" value="ECO:0007669"/>
    <property type="project" value="InterPro"/>
</dbReference>
<evidence type="ECO:0000256" key="1">
    <source>
        <dbReference type="ARBA" id="ARBA00022532"/>
    </source>
</evidence>
<dbReference type="SUPFAM" id="SSF52210">
    <property type="entry name" value="Succinyl-CoA synthetase domains"/>
    <property type="match status" value="2"/>
</dbReference>
<dbReference type="InterPro" id="IPR003781">
    <property type="entry name" value="CoA-bd"/>
</dbReference>
<dbReference type="InterPro" id="IPR051538">
    <property type="entry name" value="Acyl-CoA_Synth/Transferase"/>
</dbReference>
<dbReference type="AlphaFoldDB" id="Q11G56"/>
<dbReference type="GO" id="GO:0005524">
    <property type="term" value="F:ATP binding"/>
    <property type="evidence" value="ECO:0007669"/>
    <property type="project" value="UniProtKB-KW"/>
</dbReference>
<evidence type="ECO:0000256" key="4">
    <source>
        <dbReference type="ARBA" id="ARBA00022840"/>
    </source>
</evidence>
<reference evidence="6" key="1">
    <citation type="submission" date="2006-06" db="EMBL/GenBank/DDBJ databases">
        <title>Complete sequence of chromosome of Chelativorans sp. BNC1.</title>
        <authorList>
            <consortium name="US DOE Joint Genome Institute"/>
            <person name="Copeland A."/>
            <person name="Lucas S."/>
            <person name="Lapidus A."/>
            <person name="Barry K."/>
            <person name="Detter J.C."/>
            <person name="Glavina del Rio T."/>
            <person name="Hammon N."/>
            <person name="Israni S."/>
            <person name="Dalin E."/>
            <person name="Tice H."/>
            <person name="Pitluck S."/>
            <person name="Chertkov O."/>
            <person name="Brettin T."/>
            <person name="Bruce D."/>
            <person name="Han C."/>
            <person name="Tapia R."/>
            <person name="Gilna P."/>
            <person name="Schmutz J."/>
            <person name="Larimer F."/>
            <person name="Land M."/>
            <person name="Hauser L."/>
            <person name="Kyrpides N."/>
            <person name="Mikhailova N."/>
            <person name="Richardson P."/>
        </authorList>
    </citation>
    <scope>NUCLEOTIDE SEQUENCE</scope>
    <source>
        <strain evidence="6">BNC1</strain>
    </source>
</reference>
<protein>
    <submittedName>
        <fullName evidence="6">GCN5-related N-acetyltransferase</fullName>
    </submittedName>
</protein>
<dbReference type="InterPro" id="IPR013815">
    <property type="entry name" value="ATP_grasp_subdomain_1"/>
</dbReference>
<dbReference type="EMBL" id="CP000390">
    <property type="protein sequence ID" value="ABG63619.1"/>
    <property type="molecule type" value="Genomic_DNA"/>
</dbReference>
<evidence type="ECO:0000256" key="3">
    <source>
        <dbReference type="ARBA" id="ARBA00022741"/>
    </source>
</evidence>
<keyword evidence="4" id="KW-0067">ATP-binding</keyword>
<keyword evidence="6" id="KW-0808">Transferase</keyword>
<dbReference type="InterPro" id="IPR000182">
    <property type="entry name" value="GNAT_dom"/>
</dbReference>
<dbReference type="HOGENOM" id="CLU_007415_0_2_5"/>
<dbReference type="Pfam" id="PF19045">
    <property type="entry name" value="Ligase_CoA_2"/>
    <property type="match status" value="1"/>
</dbReference>
<gene>
    <name evidence="6" type="ordered locus">Meso_2228</name>
</gene>
<evidence type="ECO:0000313" key="6">
    <source>
        <dbReference type="EMBL" id="ABG63619.1"/>
    </source>
</evidence>
<dbReference type="Gene3D" id="3.30.1490.20">
    <property type="entry name" value="ATP-grasp fold, A domain"/>
    <property type="match status" value="1"/>
</dbReference>
<dbReference type="CDD" id="cd04301">
    <property type="entry name" value="NAT_SF"/>
    <property type="match status" value="1"/>
</dbReference>
<dbReference type="SMART" id="SM00881">
    <property type="entry name" value="CoA_binding"/>
    <property type="match status" value="1"/>
</dbReference>
<dbReference type="InterPro" id="IPR016181">
    <property type="entry name" value="Acyl_CoA_acyltransferase"/>
</dbReference>
<dbReference type="InterPro" id="IPR032875">
    <property type="entry name" value="Succ_CoA_lig_flav_dom"/>
</dbReference>
<dbReference type="eggNOG" id="COG0045">
    <property type="taxonomic scope" value="Bacteria"/>
</dbReference>
<dbReference type="Pfam" id="PF13549">
    <property type="entry name" value="ATP-grasp_5"/>
    <property type="match status" value="1"/>
</dbReference>
<dbReference type="PANTHER" id="PTHR43334:SF1">
    <property type="entry name" value="3-HYDROXYPROPIONATE--COA LIGASE [ADP-FORMING]"/>
    <property type="match status" value="1"/>
</dbReference>
<name>Q11G56_CHESB</name>
<proteinExistence type="predicted"/>
<dbReference type="SUPFAM" id="SSF56059">
    <property type="entry name" value="Glutathione synthetase ATP-binding domain-like"/>
    <property type="match status" value="1"/>
</dbReference>
<dbReference type="Pfam" id="PF00583">
    <property type="entry name" value="Acetyltransf_1"/>
    <property type="match status" value="1"/>
</dbReference>
<accession>Q11G56</accession>
<dbReference type="OrthoDB" id="9807426at2"/>
<dbReference type="InterPro" id="IPR043938">
    <property type="entry name" value="Ligase_CoA_dom"/>
</dbReference>
<dbReference type="PROSITE" id="PS51186">
    <property type="entry name" value="GNAT"/>
    <property type="match status" value="1"/>
</dbReference>
<feature type="domain" description="N-acetyltransferase" evidence="5">
    <location>
        <begin position="739"/>
        <end position="893"/>
    </location>
</feature>
<dbReference type="PANTHER" id="PTHR43334">
    <property type="entry name" value="ACETATE--COA LIGASE [ADP-FORMING]"/>
    <property type="match status" value="1"/>
</dbReference>
<evidence type="ECO:0000259" key="5">
    <source>
        <dbReference type="PROSITE" id="PS51186"/>
    </source>
</evidence>
<dbReference type="SUPFAM" id="SSF55729">
    <property type="entry name" value="Acyl-CoA N-acyltransferases (Nat)"/>
    <property type="match status" value="1"/>
</dbReference>
<evidence type="ECO:0000256" key="2">
    <source>
        <dbReference type="ARBA" id="ARBA00022598"/>
    </source>
</evidence>
<keyword evidence="2" id="KW-0436">Ligase</keyword>
<dbReference type="InterPro" id="IPR036291">
    <property type="entry name" value="NAD(P)-bd_dom_sf"/>
</dbReference>
<dbReference type="Gene3D" id="3.40.50.261">
    <property type="entry name" value="Succinyl-CoA synthetase domains"/>
    <property type="match status" value="2"/>
</dbReference>
<dbReference type="Gene3D" id="3.40.630.30">
    <property type="match status" value="1"/>
</dbReference>
<dbReference type="eggNOG" id="COG1670">
    <property type="taxonomic scope" value="Bacteria"/>
</dbReference>
<dbReference type="KEGG" id="mes:Meso_2228"/>
<keyword evidence="3" id="KW-0547">Nucleotide-binding</keyword>
<dbReference type="SUPFAM" id="SSF51735">
    <property type="entry name" value="NAD(P)-binding Rossmann-fold domains"/>
    <property type="match status" value="1"/>
</dbReference>
<dbReference type="Pfam" id="PF13380">
    <property type="entry name" value="CoA_binding_2"/>
    <property type="match status" value="1"/>
</dbReference>